<organism evidence="1 2">
    <name type="scientific">Salinadaptatus halalkaliphilus</name>
    <dbReference type="NCBI Taxonomy" id="2419781"/>
    <lineage>
        <taxon>Archaea</taxon>
        <taxon>Methanobacteriati</taxon>
        <taxon>Methanobacteriota</taxon>
        <taxon>Stenosarchaea group</taxon>
        <taxon>Halobacteria</taxon>
        <taxon>Halobacteriales</taxon>
        <taxon>Natrialbaceae</taxon>
        <taxon>Salinadaptatus</taxon>
    </lineage>
</organism>
<dbReference type="Proteomes" id="UP000318864">
    <property type="component" value="Unassembled WGS sequence"/>
</dbReference>
<dbReference type="RefSeq" id="WP_141463783.1">
    <property type="nucleotide sequence ID" value="NZ_RBZW01000016.1"/>
</dbReference>
<evidence type="ECO:0000313" key="1">
    <source>
        <dbReference type="EMBL" id="THE65708.1"/>
    </source>
</evidence>
<dbReference type="EMBL" id="RBZW01000016">
    <property type="protein sequence ID" value="THE65708.1"/>
    <property type="molecule type" value="Genomic_DNA"/>
</dbReference>
<reference evidence="1 2" key="1">
    <citation type="submission" date="2018-10" db="EMBL/GenBank/DDBJ databases">
        <title>Natronolimnobius sp. XQ-INN 246 isolated from Inner Mongolia Autonomous Region of China.</title>
        <authorList>
            <person name="Xue Q."/>
        </authorList>
    </citation>
    <scope>NUCLEOTIDE SEQUENCE [LARGE SCALE GENOMIC DNA]</scope>
    <source>
        <strain evidence="1 2">XQ-INN 246</strain>
    </source>
</reference>
<dbReference type="OrthoDB" id="183473at2157"/>
<proteinExistence type="predicted"/>
<keyword evidence="2" id="KW-1185">Reference proteome</keyword>
<accession>A0A4S3TSU1</accession>
<comment type="caution">
    <text evidence="1">The sequence shown here is derived from an EMBL/GenBank/DDBJ whole genome shotgun (WGS) entry which is preliminary data.</text>
</comment>
<name>A0A4S3TSU1_9EURY</name>
<dbReference type="Pfam" id="PF26515">
    <property type="entry name" value="Ig_halo_2"/>
    <property type="match status" value="1"/>
</dbReference>
<dbReference type="InterPro" id="IPR058994">
    <property type="entry name" value="Ig-containing_halobact"/>
</dbReference>
<evidence type="ECO:0000313" key="2">
    <source>
        <dbReference type="Proteomes" id="UP000318864"/>
    </source>
</evidence>
<gene>
    <name evidence="1" type="ORF">D8Y22_05935</name>
</gene>
<protein>
    <submittedName>
        <fullName evidence="1">Uncharacterized protein</fullName>
    </submittedName>
</protein>
<sequence length="170" mass="18455">MISRRLAALLTLTLLAVSLVGLTDVPGDPAPELTVESEDDDTYYVSAYTVADADAAGYLNFEVTTADGDRRLVTLADLVWPRGHQNVRLVDDVGHQEIVVEPDETVTTTLENWEHGEMTIYVVERGADRTHESTRTIDCGNRGQEHRITLEDGGGGGGHTCASDFGWVLG</sequence>
<dbReference type="AlphaFoldDB" id="A0A4S3TSU1"/>